<reference evidence="1 2" key="1">
    <citation type="submission" date="2016-10" db="EMBL/GenBank/DDBJ databases">
        <authorList>
            <person name="Varghese N."/>
            <person name="Submissions S."/>
        </authorList>
    </citation>
    <scope>NUCLEOTIDE SEQUENCE [LARGE SCALE GENOMIC DNA]</scope>
    <source>
        <strain evidence="1 2">Gm-149</strain>
    </source>
</reference>
<keyword evidence="2" id="KW-1185">Reference proteome</keyword>
<comment type="caution">
    <text evidence="1">The sequence shown here is derived from an EMBL/GenBank/DDBJ whole genome shotgun (WGS) entry which is preliminary data.</text>
</comment>
<evidence type="ECO:0000313" key="1">
    <source>
        <dbReference type="EMBL" id="SDJ47123.1"/>
    </source>
</evidence>
<gene>
    <name evidence="1" type="ORF">SAMN05192550_2183</name>
</gene>
<organism evidence="1 2">
    <name type="scientific">Flavobacterium glycines</name>
    <dbReference type="NCBI Taxonomy" id="551990"/>
    <lineage>
        <taxon>Bacteria</taxon>
        <taxon>Pseudomonadati</taxon>
        <taxon>Bacteroidota</taxon>
        <taxon>Flavobacteriia</taxon>
        <taxon>Flavobacteriales</taxon>
        <taxon>Flavobacteriaceae</taxon>
        <taxon>Flavobacterium</taxon>
    </lineage>
</organism>
<proteinExistence type="predicted"/>
<protein>
    <recommendedName>
        <fullName evidence="3">Lipoprotein</fullName>
    </recommendedName>
</protein>
<name>A0A1G8U048_9FLAO</name>
<evidence type="ECO:0008006" key="3">
    <source>
        <dbReference type="Google" id="ProtNLM"/>
    </source>
</evidence>
<dbReference type="RefSeq" id="WP_139068303.1">
    <property type="nucleotide sequence ID" value="NZ_BJVF01000003.1"/>
</dbReference>
<sequence>MKRIYFVLIGLMVLVMSCSINKINFSQFELSELNSNGYKVFLDSQEIDLVHTYLDEKNILKVSIDRKNKIIQIIRKNDSNGFIFLNDLLIQKKYKSNLDRIVINNLSIDFLDIPNIKFELGSVKYIKQLTQHDYLGKDFDDLPQVKNTIGNGMLIINTITISVDNE</sequence>
<dbReference type="PROSITE" id="PS51257">
    <property type="entry name" value="PROKAR_LIPOPROTEIN"/>
    <property type="match status" value="1"/>
</dbReference>
<evidence type="ECO:0000313" key="2">
    <source>
        <dbReference type="Proteomes" id="UP000182367"/>
    </source>
</evidence>
<dbReference type="EMBL" id="FNEO01000003">
    <property type="protein sequence ID" value="SDJ47123.1"/>
    <property type="molecule type" value="Genomic_DNA"/>
</dbReference>
<dbReference type="Proteomes" id="UP000182367">
    <property type="component" value="Unassembled WGS sequence"/>
</dbReference>
<accession>A0A1G8U048</accession>